<protein>
    <submittedName>
        <fullName evidence="1">Uncharacterized protein</fullName>
    </submittedName>
</protein>
<evidence type="ECO:0000313" key="1">
    <source>
        <dbReference type="EMBL" id="KFN92144.1"/>
    </source>
</evidence>
<reference evidence="1 2" key="1">
    <citation type="submission" date="2014-08" db="EMBL/GenBank/DDBJ databases">
        <title>Genome sequence of Tetragenococcus muriaticus.</title>
        <authorList>
            <person name="Chuea-nongthon C."/>
            <person name="Rodtong S."/>
            <person name="Yongsawatdigul J."/>
            <person name="Steele J.L."/>
            <person name="Liu X.-y."/>
            <person name="Speers J."/>
            <person name="Glasner J.D."/>
            <person name="Neeno-Eckwall E.C."/>
        </authorList>
    </citation>
    <scope>NUCLEOTIDE SEQUENCE [LARGE SCALE GENOMIC DNA]</scope>
    <source>
        <strain evidence="1 2">3MR10-3</strain>
    </source>
</reference>
<keyword evidence="2" id="KW-1185">Reference proteome</keyword>
<name>A0A091C5E5_9ENTE</name>
<sequence length="97" mass="11352">MFDYDKAMADETNGLFTNIHTMNPQETEEPLTDWTGEEIQDEDRVFVVELEELKLPECKKQSLEFLATDESLIDLFDEKLTKYEFKGIDIIQGKDLK</sequence>
<dbReference type="AlphaFoldDB" id="A0A091C5E5"/>
<dbReference type="PATRIC" id="fig|1302648.3.peg.587"/>
<proteinExistence type="predicted"/>
<comment type="caution">
    <text evidence="1">The sequence shown here is derived from an EMBL/GenBank/DDBJ whole genome shotgun (WGS) entry which is preliminary data.</text>
</comment>
<dbReference type="EMBL" id="JPVT01000058">
    <property type="protein sequence ID" value="KFN92144.1"/>
    <property type="molecule type" value="Genomic_DNA"/>
</dbReference>
<evidence type="ECO:0000313" key="2">
    <source>
        <dbReference type="Proteomes" id="UP000029381"/>
    </source>
</evidence>
<accession>A0A091C5E5</accession>
<dbReference type="Proteomes" id="UP000029381">
    <property type="component" value="Unassembled WGS sequence"/>
</dbReference>
<gene>
    <name evidence="1" type="ORF">TMU3MR103_0605</name>
</gene>
<dbReference type="RefSeq" id="WP_038022461.1">
    <property type="nucleotide sequence ID" value="NZ_JPVT01000058.1"/>
</dbReference>
<organism evidence="1 2">
    <name type="scientific">Tetragenococcus muriaticus 3MR10-3</name>
    <dbReference type="NCBI Taxonomy" id="1302648"/>
    <lineage>
        <taxon>Bacteria</taxon>
        <taxon>Bacillati</taxon>
        <taxon>Bacillota</taxon>
        <taxon>Bacilli</taxon>
        <taxon>Lactobacillales</taxon>
        <taxon>Enterococcaceae</taxon>
        <taxon>Tetragenococcus</taxon>
    </lineage>
</organism>